<organism evidence="1 2">
    <name type="scientific">Mycolicibacterium boenickei</name>
    <dbReference type="NCBI Taxonomy" id="146017"/>
    <lineage>
        <taxon>Bacteria</taxon>
        <taxon>Bacillati</taxon>
        <taxon>Actinomycetota</taxon>
        <taxon>Actinomycetes</taxon>
        <taxon>Mycobacteriales</taxon>
        <taxon>Mycobacteriaceae</taxon>
        <taxon>Mycolicibacterium</taxon>
    </lineage>
</organism>
<evidence type="ECO:0000313" key="1">
    <source>
        <dbReference type="EMBL" id="BBX89995.1"/>
    </source>
</evidence>
<keyword evidence="2" id="KW-1185">Reference proteome</keyword>
<dbReference type="Proteomes" id="UP000466683">
    <property type="component" value="Chromosome"/>
</dbReference>
<proteinExistence type="predicted"/>
<dbReference type="EMBL" id="AP022579">
    <property type="protein sequence ID" value="BBX89995.1"/>
    <property type="molecule type" value="Genomic_DNA"/>
</dbReference>
<name>A0ABM7IT63_9MYCO</name>
<sequence>MRSRAPGSDTIVDPRQLRLEVGHFSLEEGDERLRLTHICAGPWGQVHHRRRHGHRPKPEWINRVCRHRHTVAAPLGDPVSRPYPSGKELFTLMPTGV</sequence>
<accession>A0ABM7IT63</accession>
<gene>
    <name evidence="1" type="ORF">MBOE_16440</name>
</gene>
<evidence type="ECO:0008006" key="3">
    <source>
        <dbReference type="Google" id="ProtNLM"/>
    </source>
</evidence>
<protein>
    <recommendedName>
        <fullName evidence="3">HNH endonuclease</fullName>
    </recommendedName>
</protein>
<evidence type="ECO:0000313" key="2">
    <source>
        <dbReference type="Proteomes" id="UP000466683"/>
    </source>
</evidence>
<reference evidence="1 2" key="1">
    <citation type="journal article" date="2019" name="Emerg. Microbes Infect.">
        <title>Comprehensive subspecies identification of 175 nontuberculous mycobacteria species based on 7547 genomic profiles.</title>
        <authorList>
            <person name="Matsumoto Y."/>
            <person name="Kinjo T."/>
            <person name="Motooka D."/>
            <person name="Nabeya D."/>
            <person name="Jung N."/>
            <person name="Uechi K."/>
            <person name="Horii T."/>
            <person name="Iida T."/>
            <person name="Fujita J."/>
            <person name="Nakamura S."/>
        </authorList>
    </citation>
    <scope>NUCLEOTIDE SEQUENCE [LARGE SCALE GENOMIC DNA]</scope>
    <source>
        <strain evidence="1 2">JCM 15653</strain>
    </source>
</reference>